<dbReference type="PROSITE" id="PS51186">
    <property type="entry name" value="GNAT"/>
    <property type="match status" value="1"/>
</dbReference>
<dbReference type="RefSeq" id="WP_088910833.1">
    <property type="nucleotide sequence ID" value="NZ_CP018145.1"/>
</dbReference>
<dbReference type="GO" id="GO:0016747">
    <property type="term" value="F:acyltransferase activity, transferring groups other than amino-acyl groups"/>
    <property type="evidence" value="ECO:0007669"/>
    <property type="project" value="InterPro"/>
</dbReference>
<evidence type="ECO:0000313" key="3">
    <source>
        <dbReference type="Proteomes" id="UP000197781"/>
    </source>
</evidence>
<dbReference type="Pfam" id="PF00583">
    <property type="entry name" value="Acetyltransf_1"/>
    <property type="match status" value="1"/>
</dbReference>
<proteinExistence type="predicted"/>
<keyword evidence="2" id="KW-0808">Transferase</keyword>
<dbReference type="InterPro" id="IPR016181">
    <property type="entry name" value="Acyl_CoA_acyltransferase"/>
</dbReference>
<reference evidence="2 3" key="1">
    <citation type="submission" date="2016-11" db="EMBL/GenBank/DDBJ databases">
        <authorList>
            <person name="Jaros S."/>
            <person name="Januszkiewicz K."/>
            <person name="Wedrychowicz H."/>
        </authorList>
    </citation>
    <scope>NUCLEOTIDE SEQUENCE [LARGE SCALE GENOMIC DNA]</scope>
    <source>
        <strain evidence="2 3">NF2</strain>
    </source>
</reference>
<protein>
    <submittedName>
        <fullName evidence="2">GNAT family N-acetyltransferase</fullName>
    </submittedName>
</protein>
<dbReference type="AlphaFoldDB" id="A0A220MR18"/>
<evidence type="ECO:0000313" key="2">
    <source>
        <dbReference type="EMBL" id="ASJ57383.1"/>
    </source>
</evidence>
<dbReference type="InterPro" id="IPR000182">
    <property type="entry name" value="GNAT_dom"/>
</dbReference>
<feature type="domain" description="N-acetyltransferase" evidence="1">
    <location>
        <begin position="8"/>
        <end position="164"/>
    </location>
</feature>
<dbReference type="EMBL" id="CP018145">
    <property type="protein sequence ID" value="ASJ57383.1"/>
    <property type="molecule type" value="Genomic_DNA"/>
</dbReference>
<sequence>MNQAFSIERVSFEQKHALKQLLELYTYDFTEFEPFEVDDDGLFGYDYFEKYWVEPERHPFFIKINGKLAGFVLVRMLTSSDPDFPSIHSIAEFFVMKRYRRLGIGKAVSHQIFKMFPGAWEVFQLENNVPAIGFWRASICDYTANHYQERQEDGKVIQTFISRP</sequence>
<name>A0A220MR18_9BACL</name>
<evidence type="ECO:0000259" key="1">
    <source>
        <dbReference type="PROSITE" id="PS51186"/>
    </source>
</evidence>
<dbReference type="Gene3D" id="3.40.630.30">
    <property type="match status" value="1"/>
</dbReference>
<dbReference type="KEGG" id="bfm:BP422_30045"/>
<dbReference type="CDD" id="cd04301">
    <property type="entry name" value="NAT_SF"/>
    <property type="match status" value="1"/>
</dbReference>
<dbReference type="Proteomes" id="UP000197781">
    <property type="component" value="Chromosome"/>
</dbReference>
<organism evidence="2 3">
    <name type="scientific">Brevibacillus formosus</name>
    <dbReference type="NCBI Taxonomy" id="54913"/>
    <lineage>
        <taxon>Bacteria</taxon>
        <taxon>Bacillati</taxon>
        <taxon>Bacillota</taxon>
        <taxon>Bacilli</taxon>
        <taxon>Bacillales</taxon>
        <taxon>Paenibacillaceae</taxon>
        <taxon>Brevibacillus</taxon>
    </lineage>
</organism>
<dbReference type="SUPFAM" id="SSF55729">
    <property type="entry name" value="Acyl-CoA N-acyltransferases (Nat)"/>
    <property type="match status" value="1"/>
</dbReference>
<accession>A0A220MR18</accession>
<gene>
    <name evidence="2" type="ORF">BP422_30045</name>
</gene>